<evidence type="ECO:0000259" key="1">
    <source>
        <dbReference type="SMART" id="SM00278"/>
    </source>
</evidence>
<evidence type="ECO:0000313" key="4">
    <source>
        <dbReference type="EMBL" id="AQT70322.1"/>
    </source>
</evidence>
<dbReference type="PANTHER" id="PTHR33055">
    <property type="entry name" value="TRANSPOSASE FOR INSERTION SEQUENCE ELEMENT IS1111A"/>
    <property type="match status" value="1"/>
</dbReference>
<proteinExistence type="predicted"/>
<gene>
    <name evidence="2" type="ORF">STSP2_00914</name>
    <name evidence="3" type="ORF">STSP2_00953</name>
    <name evidence="4" type="ORF">STSP2_03528</name>
</gene>
<dbReference type="EMBL" id="CP019791">
    <property type="protein sequence ID" value="AQT70322.1"/>
    <property type="molecule type" value="Genomic_DNA"/>
</dbReference>
<dbReference type="RefSeq" id="WP_146660217.1">
    <property type="nucleotide sequence ID" value="NZ_CP019791.1"/>
</dbReference>
<dbReference type="InterPro" id="IPR002525">
    <property type="entry name" value="Transp_IS110-like_N"/>
</dbReference>
<dbReference type="SUPFAM" id="SSF47781">
    <property type="entry name" value="RuvA domain 2-like"/>
    <property type="match status" value="1"/>
</dbReference>
<dbReference type="OrthoDB" id="273556at2"/>
<reference evidence="5" key="1">
    <citation type="submission" date="2017-02" db="EMBL/GenBank/DDBJ databases">
        <title>Comparative genomics and description of representatives of a novel lineage of planctomycetes thriving in anoxic sediments.</title>
        <authorList>
            <person name="Spring S."/>
            <person name="Bunk B."/>
            <person name="Sproer C."/>
        </authorList>
    </citation>
    <scope>NUCLEOTIDE SEQUENCE [LARGE SCALE GENOMIC DNA]</scope>
    <source>
        <strain evidence="5">ST-NAGAB-D1</strain>
    </source>
</reference>
<dbReference type="KEGG" id="alus:STSP2_00914"/>
<dbReference type="GO" id="GO:0003677">
    <property type="term" value="F:DNA binding"/>
    <property type="evidence" value="ECO:0007669"/>
    <property type="project" value="InterPro"/>
</dbReference>
<feature type="domain" description="Helix-hairpin-helix DNA-binding motif class 1" evidence="1">
    <location>
        <begin position="221"/>
        <end position="240"/>
    </location>
</feature>
<dbReference type="InterPro" id="IPR010994">
    <property type="entry name" value="RuvA_2-like"/>
</dbReference>
<dbReference type="AlphaFoldDB" id="A0A1U9NIW7"/>
<accession>A0A1U9NIW7</accession>
<dbReference type="GO" id="GO:0006281">
    <property type="term" value="P:DNA repair"/>
    <property type="evidence" value="ECO:0007669"/>
    <property type="project" value="InterPro"/>
</dbReference>
<dbReference type="GO" id="GO:0004803">
    <property type="term" value="F:transposase activity"/>
    <property type="evidence" value="ECO:0007669"/>
    <property type="project" value="InterPro"/>
</dbReference>
<dbReference type="SMART" id="SM00278">
    <property type="entry name" value="HhH1"/>
    <property type="match status" value="1"/>
</dbReference>
<dbReference type="STRING" id="1936003.STSP2_00914"/>
<dbReference type="Proteomes" id="UP000189674">
    <property type="component" value="Chromosome"/>
</dbReference>
<dbReference type="InterPro" id="IPR047650">
    <property type="entry name" value="Transpos_IS110"/>
</dbReference>
<keyword evidence="5" id="KW-1185">Reference proteome</keyword>
<dbReference type="PANTHER" id="PTHR33055:SF13">
    <property type="entry name" value="TRANSPOSASE"/>
    <property type="match status" value="1"/>
</dbReference>
<dbReference type="Pfam" id="PF02371">
    <property type="entry name" value="Transposase_20"/>
    <property type="match status" value="1"/>
</dbReference>
<dbReference type="GO" id="GO:0006313">
    <property type="term" value="P:DNA transposition"/>
    <property type="evidence" value="ECO:0007669"/>
    <property type="project" value="InterPro"/>
</dbReference>
<dbReference type="NCBIfam" id="NF033542">
    <property type="entry name" value="transpos_IS110"/>
    <property type="match status" value="1"/>
</dbReference>
<dbReference type="Pfam" id="PF01548">
    <property type="entry name" value="DEDD_Tnp_IS110"/>
    <property type="match status" value="1"/>
</dbReference>
<dbReference type="EMBL" id="CP019791">
    <property type="protein sequence ID" value="AQT67803.1"/>
    <property type="molecule type" value="Genomic_DNA"/>
</dbReference>
<evidence type="ECO:0000313" key="3">
    <source>
        <dbReference type="EMBL" id="AQT67803.1"/>
    </source>
</evidence>
<dbReference type="KEGG" id="alus:STSP2_03528"/>
<dbReference type="InterPro" id="IPR003346">
    <property type="entry name" value="Transposase_20"/>
</dbReference>
<dbReference type="EMBL" id="CP019791">
    <property type="protein sequence ID" value="AQT67765.1"/>
    <property type="molecule type" value="Genomic_DNA"/>
</dbReference>
<organism evidence="2 5">
    <name type="scientific">Anaerohalosphaera lusitana</name>
    <dbReference type="NCBI Taxonomy" id="1936003"/>
    <lineage>
        <taxon>Bacteria</taxon>
        <taxon>Pseudomonadati</taxon>
        <taxon>Planctomycetota</taxon>
        <taxon>Phycisphaerae</taxon>
        <taxon>Sedimentisphaerales</taxon>
        <taxon>Anaerohalosphaeraceae</taxon>
        <taxon>Anaerohalosphaera</taxon>
    </lineage>
</organism>
<sequence length="358" mass="41022">MDKYIGFDIDSKKTVACVVQKGKKDCFSTFETDPEKMKQFLKQQGSRGDRLHLTFEISGQAGYLHDQLRGHVQDVTVSNPTRMTWIYRTSKKNDRIDARKQAVLLSIDEVPKVHMPRLEVRQWRVTIQHRRKMVSRVCQVKNRIRAIIKANGFSRPVESGSWWKLANRLWMRGLACFEADAEQLWRMSLADMLEELNMLESQLKRVTNYLDRYLAGQSGGKLLMSVPGVGPRTAEAILAYTDDIRRFRRTKQYCAYFGLTPKLDESGSTRRLGHISKQGPSVVRWLLVESAWQAIRKSPALKAFYEKVMNGQKGRGKIAAVAVARKLLSIMRAMLVNGELFNEELVGRSCGFDMRKSA</sequence>
<evidence type="ECO:0000313" key="2">
    <source>
        <dbReference type="EMBL" id="AQT67765.1"/>
    </source>
</evidence>
<name>A0A1U9NIW7_9BACT</name>
<protein>
    <submittedName>
        <fullName evidence="2">Transposase IS116/IS110/IS902 family protein</fullName>
    </submittedName>
</protein>
<evidence type="ECO:0000313" key="5">
    <source>
        <dbReference type="Proteomes" id="UP000189674"/>
    </source>
</evidence>
<dbReference type="KEGG" id="alus:STSP2_00953"/>
<reference evidence="2" key="2">
    <citation type="submission" date="2017-02" db="EMBL/GenBank/DDBJ databases">
        <title>Comparative genomics and description of representatives of a novel lineage of planctomycetes thriving in anoxic sediments.</title>
        <authorList>
            <person name="Spring S."/>
            <person name="Bunk B."/>
            <person name="Sproer C."/>
            <person name="Klenk H.-P."/>
        </authorList>
    </citation>
    <scope>NUCLEOTIDE SEQUENCE [LARGE SCALE GENOMIC DNA]</scope>
    <source>
        <strain evidence="2">ST-NAGAB-D1</strain>
    </source>
</reference>
<dbReference type="InterPro" id="IPR003583">
    <property type="entry name" value="Hlx-hairpin-Hlx_DNA-bd_motif"/>
</dbReference>